<proteinExistence type="predicted"/>
<reference evidence="3 4" key="1">
    <citation type="submission" date="2016-04" db="EMBL/GenBank/DDBJ databases">
        <title>Complete genome sequence of Dokdonella koreensis DS-123T.</title>
        <authorList>
            <person name="Kim J.F."/>
            <person name="Lee H."/>
            <person name="Kwak M.-J."/>
        </authorList>
    </citation>
    <scope>NUCLEOTIDE SEQUENCE [LARGE SCALE GENOMIC DNA]</scope>
    <source>
        <strain evidence="3 4">DS-123</strain>
    </source>
</reference>
<dbReference type="KEGG" id="dko:I596_392"/>
<organism evidence="3 4">
    <name type="scientific">Dokdonella koreensis DS-123</name>
    <dbReference type="NCBI Taxonomy" id="1300342"/>
    <lineage>
        <taxon>Bacteria</taxon>
        <taxon>Pseudomonadati</taxon>
        <taxon>Pseudomonadota</taxon>
        <taxon>Gammaproteobacteria</taxon>
        <taxon>Lysobacterales</taxon>
        <taxon>Rhodanobacteraceae</taxon>
        <taxon>Dokdonella</taxon>
    </lineage>
</organism>
<dbReference type="RefSeq" id="WP_067643331.1">
    <property type="nucleotide sequence ID" value="NZ_CP015249.1"/>
</dbReference>
<keyword evidence="2" id="KW-0472">Membrane</keyword>
<feature type="compositionally biased region" description="Pro residues" evidence="1">
    <location>
        <begin position="112"/>
        <end position="126"/>
    </location>
</feature>
<feature type="compositionally biased region" description="Low complexity" evidence="1">
    <location>
        <begin position="127"/>
        <end position="156"/>
    </location>
</feature>
<feature type="compositionally biased region" description="Basic and acidic residues" evidence="1">
    <location>
        <begin position="1"/>
        <end position="11"/>
    </location>
</feature>
<feature type="transmembrane region" description="Helical" evidence="2">
    <location>
        <begin position="62"/>
        <end position="83"/>
    </location>
</feature>
<keyword evidence="4" id="KW-1185">Reference proteome</keyword>
<feature type="region of interest" description="Disordered" evidence="1">
    <location>
        <begin position="88"/>
        <end position="220"/>
    </location>
</feature>
<dbReference type="Proteomes" id="UP000076830">
    <property type="component" value="Chromosome"/>
</dbReference>
<keyword evidence="2" id="KW-1133">Transmembrane helix</keyword>
<protein>
    <submittedName>
        <fullName evidence="3">Uncharacterized protein</fullName>
    </submittedName>
</protein>
<evidence type="ECO:0000313" key="3">
    <source>
        <dbReference type="EMBL" id="ANB16429.1"/>
    </source>
</evidence>
<dbReference type="AlphaFoldDB" id="A0A167GD41"/>
<sequence length="271" mass="28301">MSGDRLDRDLDALLGPGGGELGTLYRRLPQAEPPRRLDRAVLAEAARAVRGAGDRPPRRQRWLLGLGSVAGMVLAAGIAWQAMPERGVPAAGSAPAPQQTTPAGVIPVEPILAPPPAPSPPPPAPPAVEAAPAPSASPPRARTASPPAIEQKAQARPAPPAAAPAADAREAPVAESAAAAQRQEAEKAAAPAVPAPAEATPPRAAPGLSPAPITSTELRRNMRLPPARWLDEIRRLDREGQRHWAGENLRLFRRVHPRQAIPADLQPLLDD</sequence>
<evidence type="ECO:0000256" key="1">
    <source>
        <dbReference type="SAM" id="MobiDB-lite"/>
    </source>
</evidence>
<feature type="region of interest" description="Disordered" evidence="1">
    <location>
        <begin position="1"/>
        <end position="24"/>
    </location>
</feature>
<dbReference type="STRING" id="1300342.I596_392"/>
<name>A0A167GD41_9GAMM</name>
<dbReference type="OrthoDB" id="6057666at2"/>
<evidence type="ECO:0000313" key="4">
    <source>
        <dbReference type="Proteomes" id="UP000076830"/>
    </source>
</evidence>
<gene>
    <name evidence="3" type="ORF">I596_392</name>
</gene>
<evidence type="ECO:0000256" key="2">
    <source>
        <dbReference type="SAM" id="Phobius"/>
    </source>
</evidence>
<keyword evidence="2" id="KW-0812">Transmembrane</keyword>
<dbReference type="EMBL" id="CP015249">
    <property type="protein sequence ID" value="ANB16429.1"/>
    <property type="molecule type" value="Genomic_DNA"/>
</dbReference>
<accession>A0A167GD41</accession>
<feature type="compositionally biased region" description="Low complexity" evidence="1">
    <location>
        <begin position="173"/>
        <end position="206"/>
    </location>
</feature>